<feature type="compositionally biased region" description="Acidic residues" evidence="1">
    <location>
        <begin position="1"/>
        <end position="10"/>
    </location>
</feature>
<dbReference type="EMBL" id="JBICBT010000407">
    <property type="protein sequence ID" value="KAL3114819.1"/>
    <property type="molecule type" value="Genomic_DNA"/>
</dbReference>
<organism evidence="2 3">
    <name type="scientific">Heterodera trifolii</name>
    <dbReference type="NCBI Taxonomy" id="157864"/>
    <lineage>
        <taxon>Eukaryota</taxon>
        <taxon>Metazoa</taxon>
        <taxon>Ecdysozoa</taxon>
        <taxon>Nematoda</taxon>
        <taxon>Chromadorea</taxon>
        <taxon>Rhabditida</taxon>
        <taxon>Tylenchina</taxon>
        <taxon>Tylenchomorpha</taxon>
        <taxon>Tylenchoidea</taxon>
        <taxon>Heteroderidae</taxon>
        <taxon>Heteroderinae</taxon>
        <taxon>Heterodera</taxon>
    </lineage>
</organism>
<gene>
    <name evidence="2" type="ORF">niasHT_014633</name>
</gene>
<dbReference type="Proteomes" id="UP001620626">
    <property type="component" value="Unassembled WGS sequence"/>
</dbReference>
<feature type="compositionally biased region" description="Basic and acidic residues" evidence="1">
    <location>
        <begin position="11"/>
        <end position="27"/>
    </location>
</feature>
<dbReference type="AlphaFoldDB" id="A0ABD2LKH1"/>
<sequence length="165" mass="18514">MLDSNDDEAMEKEGEEKEEKEKQLGEEEKPEEQYCTLFRLWLDDELLLSLPSPSSLLPYPHPVGYNKDDSALPSSATCGGTVVAQPPPAVLLLLDCVFTMDQQQLETFGHPLLLRHDNCCDYASSTTTRQHDDAVDDPPFVVVFGARDDLLRARLCVPRPRHSSQ</sequence>
<feature type="region of interest" description="Disordered" evidence="1">
    <location>
        <begin position="1"/>
        <end position="30"/>
    </location>
</feature>
<evidence type="ECO:0000313" key="3">
    <source>
        <dbReference type="Proteomes" id="UP001620626"/>
    </source>
</evidence>
<name>A0ABD2LKH1_9BILA</name>
<evidence type="ECO:0000313" key="2">
    <source>
        <dbReference type="EMBL" id="KAL3114819.1"/>
    </source>
</evidence>
<protein>
    <submittedName>
        <fullName evidence="2">Uncharacterized protein</fullName>
    </submittedName>
</protein>
<proteinExistence type="predicted"/>
<accession>A0ABD2LKH1</accession>
<comment type="caution">
    <text evidence="2">The sequence shown here is derived from an EMBL/GenBank/DDBJ whole genome shotgun (WGS) entry which is preliminary data.</text>
</comment>
<evidence type="ECO:0000256" key="1">
    <source>
        <dbReference type="SAM" id="MobiDB-lite"/>
    </source>
</evidence>
<keyword evidence="3" id="KW-1185">Reference proteome</keyword>
<reference evidence="2 3" key="1">
    <citation type="submission" date="2024-10" db="EMBL/GenBank/DDBJ databases">
        <authorList>
            <person name="Kim D."/>
        </authorList>
    </citation>
    <scope>NUCLEOTIDE SEQUENCE [LARGE SCALE GENOMIC DNA]</scope>
    <source>
        <strain evidence="2">BH-2024</strain>
    </source>
</reference>